<reference evidence="2 3" key="1">
    <citation type="submission" date="2015-11" db="EMBL/GenBank/DDBJ databases">
        <title>Genome sequence of Pyrodictium occultum PL-19, a marine hyperthermophilic archaeon isolated from Volcano, Italy.</title>
        <authorList>
            <person name="Utturkar S."/>
            <person name="Huber H."/>
            <person name="Leptihn S."/>
            <person name="Brown S."/>
            <person name="Stetter K.O."/>
            <person name="Podar M."/>
        </authorList>
    </citation>
    <scope>NUCLEOTIDE SEQUENCE [LARGE SCALE GENOMIC DNA]</scope>
    <source>
        <strain evidence="2 3">PL-19</strain>
    </source>
</reference>
<dbReference type="EMBL" id="LNTB01000001">
    <property type="protein sequence ID" value="KSW11847.1"/>
    <property type="molecule type" value="Genomic_DNA"/>
</dbReference>
<dbReference type="OrthoDB" id="98497at2157"/>
<keyword evidence="1" id="KW-1133">Transmembrane helix</keyword>
<keyword evidence="1" id="KW-0472">Membrane</keyword>
<evidence type="ECO:0000256" key="1">
    <source>
        <dbReference type="SAM" id="Phobius"/>
    </source>
</evidence>
<proteinExistence type="predicted"/>
<keyword evidence="1" id="KW-0812">Transmembrane</keyword>
<gene>
    <name evidence="2" type="ORF">CF15_03330</name>
</gene>
<sequence>MHVDVNASMLLAALALTLLVNVPFGYWRAFAKRSRRMLEWAIAVHAPVPVVVVLRHWAGVQLSLDYAGVIALFVAMYFAGQRVGAMIHGILASRGCMTGRNMFDDVLRFYRAASRRLQGAG</sequence>
<name>A0A0V8RUU9_PYROC</name>
<feature type="transmembrane region" description="Helical" evidence="1">
    <location>
        <begin position="70"/>
        <end position="92"/>
    </location>
</feature>
<dbReference type="RefSeq" id="WP_058370525.1">
    <property type="nucleotide sequence ID" value="NZ_LNTB01000001.1"/>
</dbReference>
<feature type="transmembrane region" description="Helical" evidence="1">
    <location>
        <begin position="6"/>
        <end position="26"/>
    </location>
</feature>
<accession>A0A0V8RUU9</accession>
<dbReference type="Proteomes" id="UP000053352">
    <property type="component" value="Unassembled WGS sequence"/>
</dbReference>
<organism evidence="2 3">
    <name type="scientific">Pyrodictium occultum</name>
    <dbReference type="NCBI Taxonomy" id="2309"/>
    <lineage>
        <taxon>Archaea</taxon>
        <taxon>Thermoproteota</taxon>
        <taxon>Thermoprotei</taxon>
        <taxon>Desulfurococcales</taxon>
        <taxon>Pyrodictiaceae</taxon>
        <taxon>Pyrodictium</taxon>
    </lineage>
</organism>
<feature type="transmembrane region" description="Helical" evidence="1">
    <location>
        <begin position="38"/>
        <end position="58"/>
    </location>
</feature>
<protein>
    <submittedName>
        <fullName evidence="2">Uncharacterized protein</fullName>
    </submittedName>
</protein>
<evidence type="ECO:0000313" key="3">
    <source>
        <dbReference type="Proteomes" id="UP000053352"/>
    </source>
</evidence>
<dbReference type="STRING" id="2309.CF15_03330"/>
<evidence type="ECO:0000313" key="2">
    <source>
        <dbReference type="EMBL" id="KSW11847.1"/>
    </source>
</evidence>
<dbReference type="AlphaFoldDB" id="A0A0V8RUU9"/>
<comment type="caution">
    <text evidence="2">The sequence shown here is derived from an EMBL/GenBank/DDBJ whole genome shotgun (WGS) entry which is preliminary data.</text>
</comment>
<keyword evidence="3" id="KW-1185">Reference proteome</keyword>